<feature type="transmembrane region" description="Helical" evidence="6">
    <location>
        <begin position="145"/>
        <end position="165"/>
    </location>
</feature>
<accession>A0A0S1SKH4</accession>
<keyword evidence="5 6" id="KW-0472">Membrane</keyword>
<organism evidence="7 8">
    <name type="scientific">Candidatus Peribacter riflensis</name>
    <dbReference type="NCBI Taxonomy" id="1735162"/>
    <lineage>
        <taxon>Bacteria</taxon>
        <taxon>Candidatus Peregrinibacteriota</taxon>
        <taxon>Candidatus Peribacteria</taxon>
        <taxon>Candidatus Peribacterales</taxon>
        <taxon>Candidatus Peribacteraceae</taxon>
        <taxon>Candidatus Peribacter</taxon>
    </lineage>
</organism>
<feature type="transmembrane region" description="Helical" evidence="6">
    <location>
        <begin position="378"/>
        <end position="400"/>
    </location>
</feature>
<dbReference type="PATRIC" id="fig|1735161.3.peg.843"/>
<feature type="transmembrane region" description="Helical" evidence="6">
    <location>
        <begin position="9"/>
        <end position="28"/>
    </location>
</feature>
<dbReference type="PIRSF" id="PIRSF006060">
    <property type="entry name" value="AA_transporter"/>
    <property type="match status" value="1"/>
</dbReference>
<dbReference type="Pfam" id="PF13520">
    <property type="entry name" value="AA_permease_2"/>
    <property type="match status" value="1"/>
</dbReference>
<name>A0A0S1SW35_9BACT</name>
<keyword evidence="2" id="KW-0813">Transport</keyword>
<feature type="transmembrane region" description="Helical" evidence="6">
    <location>
        <begin position="320"/>
        <end position="341"/>
    </location>
</feature>
<feature type="transmembrane region" description="Helical" evidence="6">
    <location>
        <begin position="273"/>
        <end position="299"/>
    </location>
</feature>
<keyword evidence="3 6" id="KW-0812">Transmembrane</keyword>
<accession>A0A0S1SFU4</accession>
<protein>
    <submittedName>
        <fullName evidence="7">Amino acid permease-associated protein</fullName>
    </submittedName>
</protein>
<dbReference type="EMBL" id="CP013065">
    <property type="protein sequence ID" value="ALM13533.1"/>
    <property type="molecule type" value="Genomic_DNA"/>
</dbReference>
<dbReference type="AlphaFoldDB" id="A0A0S1SW35"/>
<feature type="transmembrane region" description="Helical" evidence="6">
    <location>
        <begin position="185"/>
        <end position="203"/>
    </location>
</feature>
<feature type="transmembrane region" description="Helical" evidence="6">
    <location>
        <begin position="224"/>
        <end position="246"/>
    </location>
</feature>
<gene>
    <name evidence="7" type="ORF">PeribacterD1_0864</name>
</gene>
<dbReference type="Proteomes" id="UP000069135">
    <property type="component" value="Chromosome"/>
</dbReference>
<feature type="transmembrane region" description="Helical" evidence="6">
    <location>
        <begin position="115"/>
        <end position="138"/>
    </location>
</feature>
<sequence length="407" mass="43321">MSPQLQRRLSLSLFTFYGLGSILGAGIYSLVGKVAGEAGLFAPAAFVVAAVLAALTGFSYAELSARYPRSGGEAVYTVRAFGIPALSTIIGLLVTFSAIVSVGVLTNAFVGYLQVFIPVAPGPVIAVTVLIATAIALYGIRESAFMASLFTLIEIGGLLLIIWVGREGLFTFPMRAIELVPPADMAVWPPILAGAFIAFYAFIGFEDMANIAEEVKDPHRNLPLGILLAVFTSTLLYCVIAVVAVLNLPAQELAATDAPLALLYERTTGSPPIIITFIGLFAIANGILVQVILGSRILYGLSRQRWLPGLLSRVHPTRHTPVVATVLVSILGIVFALWLPLVSLAELTSFTVLIVYAFVNAACVCVKIREPHPKGIPTFPLVIPLLGFILVVSFLGFRLWETVAGVL</sequence>
<comment type="subcellular location">
    <subcellularLocation>
        <location evidence="1">Membrane</location>
        <topology evidence="1">Multi-pass membrane protein</topology>
    </subcellularLocation>
</comment>
<accession>A0A0S1SW35</accession>
<evidence type="ECO:0000256" key="5">
    <source>
        <dbReference type="ARBA" id="ARBA00023136"/>
    </source>
</evidence>
<feature type="transmembrane region" description="Helical" evidence="6">
    <location>
        <begin position="40"/>
        <end position="61"/>
    </location>
</feature>
<dbReference type="InterPro" id="IPR002293">
    <property type="entry name" value="AA/rel_permease1"/>
</dbReference>
<evidence type="ECO:0000256" key="6">
    <source>
        <dbReference type="SAM" id="Phobius"/>
    </source>
</evidence>
<dbReference type="Gene3D" id="1.20.1740.10">
    <property type="entry name" value="Amino acid/polyamine transporter I"/>
    <property type="match status" value="1"/>
</dbReference>
<proteinExistence type="predicted"/>
<accession>A0A0S1SRW5</accession>
<feature type="transmembrane region" description="Helical" evidence="6">
    <location>
        <begin position="81"/>
        <end position="109"/>
    </location>
</feature>
<keyword evidence="4 6" id="KW-1133">Transmembrane helix</keyword>
<dbReference type="STRING" id="1735162.PeribacterB2_0866"/>
<reference evidence="8" key="1">
    <citation type="submission" date="2015-10" db="EMBL/GenBank/DDBJ databases">
        <title>Analysis of five complete genome sequences for members of the class Peribacteria in the recently recognized Peregrinibacteria bacterial phylum.</title>
        <authorList>
            <person name="Anantharaman K."/>
            <person name="Brown C.T."/>
            <person name="Burstein D."/>
            <person name="Castelle C.J."/>
            <person name="Probst A.J."/>
            <person name="Thomas B.C."/>
            <person name="Williams K.H."/>
            <person name="Banfield J.F."/>
        </authorList>
    </citation>
    <scope>NUCLEOTIDE SEQUENCE [LARGE SCALE GENOMIC DNA]</scope>
</reference>
<dbReference type="PANTHER" id="PTHR43243">
    <property type="entry name" value="INNER MEMBRANE TRANSPORTER YGJI-RELATED"/>
    <property type="match status" value="1"/>
</dbReference>
<dbReference type="KEGG" id="prf:PeribacterA2_0864"/>
<dbReference type="PANTHER" id="PTHR43243:SF4">
    <property type="entry name" value="CATIONIC AMINO ACID TRANSPORTER 4"/>
    <property type="match status" value="1"/>
</dbReference>
<evidence type="ECO:0000313" key="8">
    <source>
        <dbReference type="Proteomes" id="UP000069135"/>
    </source>
</evidence>
<accession>A0A0S1SQ33</accession>
<evidence type="ECO:0000256" key="1">
    <source>
        <dbReference type="ARBA" id="ARBA00004141"/>
    </source>
</evidence>
<evidence type="ECO:0000313" key="7">
    <source>
        <dbReference type="EMBL" id="ALM13533.1"/>
    </source>
</evidence>
<reference evidence="7 8" key="2">
    <citation type="journal article" date="2016" name="PeerJ">
        <title>Analysis of five complete genome sequences for members of the class Peribacteria in the recently recognized Peregrinibacteria bacterial phylum.</title>
        <authorList>
            <person name="Anantharaman K."/>
            <person name="Brown C.T."/>
            <person name="Burstein D."/>
            <person name="Castelle C.J."/>
            <person name="Probst A.J."/>
            <person name="Thomas B.C."/>
            <person name="Williams K.H."/>
            <person name="Banfield J.F."/>
        </authorList>
    </citation>
    <scope>NUCLEOTIDE SEQUENCE [LARGE SCALE GENOMIC DNA]</scope>
    <source>
        <strain evidence="7">RIFOXYD1_FULL_PER-ii_59_16</strain>
    </source>
</reference>
<evidence type="ECO:0000256" key="2">
    <source>
        <dbReference type="ARBA" id="ARBA00022448"/>
    </source>
</evidence>
<dbReference type="GO" id="GO:0015171">
    <property type="term" value="F:amino acid transmembrane transporter activity"/>
    <property type="evidence" value="ECO:0007669"/>
    <property type="project" value="TreeGrafter"/>
</dbReference>
<dbReference type="GO" id="GO:0016020">
    <property type="term" value="C:membrane"/>
    <property type="evidence" value="ECO:0007669"/>
    <property type="project" value="UniProtKB-SubCell"/>
</dbReference>
<feature type="transmembrane region" description="Helical" evidence="6">
    <location>
        <begin position="347"/>
        <end position="366"/>
    </location>
</feature>
<evidence type="ECO:0000256" key="4">
    <source>
        <dbReference type="ARBA" id="ARBA00022989"/>
    </source>
</evidence>
<evidence type="ECO:0000256" key="3">
    <source>
        <dbReference type="ARBA" id="ARBA00022692"/>
    </source>
</evidence>